<feature type="compositionally biased region" description="Low complexity" evidence="5">
    <location>
        <begin position="612"/>
        <end position="621"/>
    </location>
</feature>
<proteinExistence type="inferred from homology"/>
<feature type="region of interest" description="Disordered" evidence="5">
    <location>
        <begin position="421"/>
        <end position="443"/>
    </location>
</feature>
<dbReference type="Proteomes" id="UP000309676">
    <property type="component" value="Unassembled WGS sequence"/>
</dbReference>
<dbReference type="GO" id="GO:0006302">
    <property type="term" value="P:double-strand break repair"/>
    <property type="evidence" value="ECO:0007669"/>
    <property type="project" value="InterPro"/>
</dbReference>
<comment type="similarity">
    <text evidence="1">Belongs to the SMC family. SbcC subfamily.</text>
</comment>
<keyword evidence="8" id="KW-1185">Reference proteome</keyword>
<comment type="caution">
    <text evidence="7">The sequence shown here is derived from an EMBL/GenBank/DDBJ whole genome shotgun (WGS) entry which is preliminary data.</text>
</comment>
<gene>
    <name evidence="7" type="ORF">FE782_20105</name>
</gene>
<evidence type="ECO:0000256" key="3">
    <source>
        <dbReference type="ARBA" id="ARBA00013368"/>
    </source>
</evidence>
<dbReference type="GO" id="GO:0016887">
    <property type="term" value="F:ATP hydrolysis activity"/>
    <property type="evidence" value="ECO:0007669"/>
    <property type="project" value="InterPro"/>
</dbReference>
<dbReference type="Pfam" id="PF13476">
    <property type="entry name" value="AAA_23"/>
    <property type="match status" value="1"/>
</dbReference>
<feature type="region of interest" description="Disordered" evidence="5">
    <location>
        <begin position="542"/>
        <end position="565"/>
    </location>
</feature>
<dbReference type="RefSeq" id="WP_138196044.1">
    <property type="nucleotide sequence ID" value="NZ_VCIW01000015.1"/>
</dbReference>
<feature type="domain" description="Rad50/SbcC-type AAA" evidence="6">
    <location>
        <begin position="5"/>
        <end position="198"/>
    </location>
</feature>
<evidence type="ECO:0000256" key="5">
    <source>
        <dbReference type="SAM" id="MobiDB-lite"/>
    </source>
</evidence>
<dbReference type="PANTHER" id="PTHR32114:SF2">
    <property type="entry name" value="ABC TRANSPORTER ABCH.3"/>
    <property type="match status" value="1"/>
</dbReference>
<evidence type="ECO:0000256" key="2">
    <source>
        <dbReference type="ARBA" id="ARBA00011322"/>
    </source>
</evidence>
<dbReference type="InterPro" id="IPR027417">
    <property type="entry name" value="P-loop_NTPase"/>
</dbReference>
<evidence type="ECO:0000256" key="4">
    <source>
        <dbReference type="SAM" id="Coils"/>
    </source>
</evidence>
<evidence type="ECO:0000313" key="8">
    <source>
        <dbReference type="Proteomes" id="UP000309676"/>
    </source>
</evidence>
<dbReference type="PANTHER" id="PTHR32114">
    <property type="entry name" value="ABC TRANSPORTER ABCH.3"/>
    <property type="match status" value="1"/>
</dbReference>
<protein>
    <recommendedName>
        <fullName evidence="3">Nuclease SbcCD subunit C</fullName>
    </recommendedName>
</protein>
<keyword evidence="4" id="KW-0175">Coiled coil</keyword>
<feature type="region of interest" description="Disordered" evidence="5">
    <location>
        <begin position="601"/>
        <end position="635"/>
    </location>
</feature>
<dbReference type="OrthoDB" id="9795626at2"/>
<name>A0A5R9GB42_9BACL</name>
<dbReference type="AlphaFoldDB" id="A0A5R9GB42"/>
<feature type="coiled-coil region" evidence="4">
    <location>
        <begin position="185"/>
        <end position="271"/>
    </location>
</feature>
<evidence type="ECO:0000259" key="6">
    <source>
        <dbReference type="Pfam" id="PF13476"/>
    </source>
</evidence>
<dbReference type="Gene3D" id="3.40.50.300">
    <property type="entry name" value="P-loop containing nucleotide triphosphate hydrolases"/>
    <property type="match status" value="2"/>
</dbReference>
<dbReference type="EMBL" id="VCIW01000015">
    <property type="protein sequence ID" value="TLS50334.1"/>
    <property type="molecule type" value="Genomic_DNA"/>
</dbReference>
<evidence type="ECO:0000256" key="1">
    <source>
        <dbReference type="ARBA" id="ARBA00006930"/>
    </source>
</evidence>
<feature type="coiled-coil region" evidence="4">
    <location>
        <begin position="919"/>
        <end position="980"/>
    </location>
</feature>
<dbReference type="SUPFAM" id="SSF52540">
    <property type="entry name" value="P-loop containing nucleoside triphosphate hydrolases"/>
    <property type="match status" value="1"/>
</dbReference>
<reference evidence="7 8" key="1">
    <citation type="submission" date="2019-05" db="EMBL/GenBank/DDBJ databases">
        <authorList>
            <person name="Narsing Rao M.P."/>
            <person name="Li W.J."/>
        </authorList>
    </citation>
    <scope>NUCLEOTIDE SEQUENCE [LARGE SCALE GENOMIC DNA]</scope>
    <source>
        <strain evidence="7 8">SYSU_K30003</strain>
    </source>
</reference>
<feature type="coiled-coil region" evidence="4">
    <location>
        <begin position="821"/>
        <end position="855"/>
    </location>
</feature>
<organism evidence="7 8">
    <name type="scientific">Paenibacillus antri</name>
    <dbReference type="NCBI Taxonomy" id="2582848"/>
    <lineage>
        <taxon>Bacteria</taxon>
        <taxon>Bacillati</taxon>
        <taxon>Bacillota</taxon>
        <taxon>Bacilli</taxon>
        <taxon>Bacillales</taxon>
        <taxon>Paenibacillaceae</taxon>
        <taxon>Paenibacillus</taxon>
    </lineage>
</organism>
<accession>A0A5R9GB42</accession>
<evidence type="ECO:0000313" key="7">
    <source>
        <dbReference type="EMBL" id="TLS50334.1"/>
    </source>
</evidence>
<comment type="subunit">
    <text evidence="2">Heterodimer of SbcC and SbcD.</text>
</comment>
<feature type="compositionally biased region" description="Basic and acidic residues" evidence="5">
    <location>
        <begin position="421"/>
        <end position="434"/>
    </location>
</feature>
<sequence length="1139" mass="122411">MKPIRLTIQGLQSYREEQTIDFSRLAEAGVFGIFGPTGSGKSTILDAVTLAMYGAVERAGSGIQSIMNAQEDTLSVSFAFQLSDGADRRTYRAERTYRRKPDGTVEQRLCRLCEETSEGAIVLADKAGEVNAAVASLIGLSMTDFTRAVVLPQGKFSEFLALKGKERREMLQRLFRLERYGDELAARLTARLRRTEALAREAAAELQGLGDASPEALAAAEAAFRDASEAEARLQEALKAAETAHAEAARIREAMQEAAASEAAWAALERRRPEIAAIEERLAAAAAAEALLPTWRAREEAAAQADRLAREAIDAAGERERAAARQAAAQEAHAAAERVLREQEAPTAVRLERLRQAVALAEQAAVDAAALERARAELASGRAEREAAANALAAAQQQRAKALQLQAELKAAYGALAAPPEERRRMAAAERERSAATTAAAQAAAQRGEASALAAAAKRGEAETARLDETVRTSIAQLGAARALFAQGAAVLNAAEDDLLREERRLGERILAAKTAAIGGERHAWAHALAAGLAPGEPCPVCGSASHPAPASPPPDAAKGDDEAERLERLQRDARELASAVHREAGRANEALHRLNAALEGSEAPSAVDETAAAAEEPYPAGDASESPQAESLEKRRRVVEKVVARLNAVAPELKALLERFESARASLRNERATLAAAAQSARAAETKAEAAEREAAIAAARWREAYPEWTPETFEQALRDAERKEREAEDIRLRLEKSEPFLAANAEELERLQGRQSLAERRLALAEAETAAAERQLAARREEIAALTGGDVTPPAELAAALSARLERWRADERAAREAADAARTAAENAGRRLAAAEEALRGAADARERAERQWSDALAGSAFDGVDAVQRAALEPERREAFAREASAYKEALAAAAAKREAALARLGGRAIDEAAMLEAERRLADAKAKREEALAARAKAERAAWELRQRHERWRLVTRQREEAVALQQQLAKLQAVFRGNAFVEFLAEEQLLGVTRAASERLGSLTRGRYAIELDSTGGFVIRDDANGGVRRPVSTLSGGETFLTSLALALALSAQIQLSGKYPLEFFFLDEGFGTLDPELLDNVVTALERLHVERLAVGVISHVPELQARLPRKLIVTPADPMGAGSRVRIETT</sequence>
<dbReference type="InterPro" id="IPR038729">
    <property type="entry name" value="Rad50/SbcC_AAA"/>
</dbReference>